<comment type="caution">
    <text evidence="1">The sequence shown here is derived from an EMBL/GenBank/DDBJ whole genome shotgun (WGS) entry which is preliminary data.</text>
</comment>
<protein>
    <submittedName>
        <fullName evidence="1">Uncharacterized protein</fullName>
    </submittedName>
</protein>
<accession>A0ABV8RRX0</accession>
<dbReference type="RefSeq" id="WP_379539601.1">
    <property type="nucleotide sequence ID" value="NZ_JBHSDR010000006.1"/>
</dbReference>
<dbReference type="EMBL" id="JBHSDR010000006">
    <property type="protein sequence ID" value="MFC4296151.1"/>
    <property type="molecule type" value="Genomic_DNA"/>
</dbReference>
<name>A0ABV8RRX0_9SPHN</name>
<keyword evidence="2" id="KW-1185">Reference proteome</keyword>
<evidence type="ECO:0000313" key="2">
    <source>
        <dbReference type="Proteomes" id="UP001595828"/>
    </source>
</evidence>
<evidence type="ECO:0000313" key="1">
    <source>
        <dbReference type="EMBL" id="MFC4296151.1"/>
    </source>
</evidence>
<sequence>MAISLQPAPASAQKVRITGLADLAFGSINNFSADASIAQDVCVYSQASGYLVTATGAGPGGAFELASGSLRLPVEVQWSDSPGQTIGTALSPGVPLAGPSSAATQQTCNAGPLTSASLIVLLRAAALGAATSGSYSGTLTLIIAPN</sequence>
<gene>
    <name evidence="1" type="ORF">ACFO0A_13910</name>
</gene>
<organism evidence="1 2">
    <name type="scientific">Novosphingobium tardum</name>
    <dbReference type="NCBI Taxonomy" id="1538021"/>
    <lineage>
        <taxon>Bacteria</taxon>
        <taxon>Pseudomonadati</taxon>
        <taxon>Pseudomonadota</taxon>
        <taxon>Alphaproteobacteria</taxon>
        <taxon>Sphingomonadales</taxon>
        <taxon>Sphingomonadaceae</taxon>
        <taxon>Novosphingobium</taxon>
    </lineage>
</organism>
<dbReference type="Proteomes" id="UP001595828">
    <property type="component" value="Unassembled WGS sequence"/>
</dbReference>
<proteinExistence type="predicted"/>
<reference evidence="2" key="1">
    <citation type="journal article" date="2019" name="Int. J. Syst. Evol. Microbiol.">
        <title>The Global Catalogue of Microorganisms (GCM) 10K type strain sequencing project: providing services to taxonomists for standard genome sequencing and annotation.</title>
        <authorList>
            <consortium name="The Broad Institute Genomics Platform"/>
            <consortium name="The Broad Institute Genome Sequencing Center for Infectious Disease"/>
            <person name="Wu L."/>
            <person name="Ma J."/>
        </authorList>
    </citation>
    <scope>NUCLEOTIDE SEQUENCE [LARGE SCALE GENOMIC DNA]</scope>
    <source>
        <strain evidence="2">CGMCC 1.12989</strain>
    </source>
</reference>